<dbReference type="AlphaFoldDB" id="A0AA41Y7F4"/>
<dbReference type="SUPFAM" id="SSF88659">
    <property type="entry name" value="Sigma3 and sigma4 domains of RNA polymerase sigma factors"/>
    <property type="match status" value="2"/>
</dbReference>
<evidence type="ECO:0000259" key="7">
    <source>
        <dbReference type="Pfam" id="PF04542"/>
    </source>
</evidence>
<dbReference type="PANTHER" id="PTHR30603:SF47">
    <property type="entry name" value="RNA POLYMERASE SIGMA FACTOR SIGD, CHLOROPLASTIC"/>
    <property type="match status" value="1"/>
</dbReference>
<proteinExistence type="predicted"/>
<keyword evidence="4" id="KW-0804">Transcription</keyword>
<dbReference type="GO" id="GO:0016987">
    <property type="term" value="F:sigma factor activity"/>
    <property type="evidence" value="ECO:0007669"/>
    <property type="project" value="UniProtKB-KW"/>
</dbReference>
<dbReference type="InterPro" id="IPR036388">
    <property type="entry name" value="WH-like_DNA-bd_sf"/>
</dbReference>
<dbReference type="PRINTS" id="PR00046">
    <property type="entry name" value="SIGMA70FCT"/>
</dbReference>
<dbReference type="Pfam" id="PF00140">
    <property type="entry name" value="Sigma70_r1_2"/>
    <property type="match status" value="1"/>
</dbReference>
<dbReference type="GO" id="GO:0006352">
    <property type="term" value="P:DNA-templated transcription initiation"/>
    <property type="evidence" value="ECO:0007669"/>
    <property type="project" value="InterPro"/>
</dbReference>
<dbReference type="InterPro" id="IPR013324">
    <property type="entry name" value="RNA_pol_sigma_r3/r4-like"/>
</dbReference>
<sequence length="285" mass="32784">MRQLIISKQITNRDSLALDKYLLEISKYKLLTIEEEIELAKRIKRDDREALDLLVKSNLRFVVSVAKQYQNQGLCLTDLINEGNLGLIKAAMRFDESRGFKFISYSVWWIRQSILQAVYEKARMIRLPQHKIGSVTKIKRAFIRLEQEHHREPTSEEIALSLKTTPDAVDLAMKVSSSPVSMDSPLEEGQGSLYDLILNEESPSPDTELMRNSLILEIERTLATLNEREAEVVRYSFGLGGYPPYSLDEIGLALDLSPERVRQIKDKAVKKLKNSFRNRLLRAYL</sequence>
<feature type="domain" description="RNA polymerase sigma-70 region 4" evidence="8">
    <location>
        <begin position="222"/>
        <end position="273"/>
    </location>
</feature>
<dbReference type="InterPro" id="IPR009042">
    <property type="entry name" value="RNA_pol_sigma70_r1_2"/>
</dbReference>
<accession>A0AA41Y7F4</accession>
<dbReference type="EMBL" id="JAPAAF010000015">
    <property type="protein sequence ID" value="MCW0483354.1"/>
    <property type="molecule type" value="Genomic_DNA"/>
</dbReference>
<dbReference type="Gene3D" id="1.10.601.10">
    <property type="entry name" value="RNA Polymerase Primary Sigma Factor"/>
    <property type="match status" value="1"/>
</dbReference>
<keyword evidence="3" id="KW-0238">DNA-binding</keyword>
<dbReference type="Proteomes" id="UP001163821">
    <property type="component" value="Unassembled WGS sequence"/>
</dbReference>
<gene>
    <name evidence="9" type="ORF">N2K84_11475</name>
</gene>
<dbReference type="InterPro" id="IPR050239">
    <property type="entry name" value="Sigma-70_RNA_pol_init_factors"/>
</dbReference>
<dbReference type="Pfam" id="PF04542">
    <property type="entry name" value="Sigma70_r2"/>
    <property type="match status" value="1"/>
</dbReference>
<dbReference type="NCBIfam" id="TIGR02937">
    <property type="entry name" value="sigma70-ECF"/>
    <property type="match status" value="1"/>
</dbReference>
<feature type="domain" description="RNA polymerase sigma-70 region 3" evidence="6">
    <location>
        <begin position="136"/>
        <end position="206"/>
    </location>
</feature>
<comment type="caution">
    <text evidence="9">The sequence shown here is derived from an EMBL/GenBank/DDBJ whole genome shotgun (WGS) entry which is preliminary data.</text>
</comment>
<dbReference type="Gene3D" id="1.10.10.10">
    <property type="entry name" value="Winged helix-like DNA-binding domain superfamily/Winged helix DNA-binding domain"/>
    <property type="match status" value="2"/>
</dbReference>
<dbReference type="InterPro" id="IPR007627">
    <property type="entry name" value="RNA_pol_sigma70_r2"/>
</dbReference>
<dbReference type="InterPro" id="IPR014284">
    <property type="entry name" value="RNA_pol_sigma-70_dom"/>
</dbReference>
<dbReference type="InterPro" id="IPR007624">
    <property type="entry name" value="RNA_pol_sigma70_r3"/>
</dbReference>
<organism evidence="9 10">
    <name type="scientific">Gaoshiqia sediminis</name>
    <dbReference type="NCBI Taxonomy" id="2986998"/>
    <lineage>
        <taxon>Bacteria</taxon>
        <taxon>Pseudomonadati</taxon>
        <taxon>Bacteroidota</taxon>
        <taxon>Bacteroidia</taxon>
        <taxon>Marinilabiliales</taxon>
        <taxon>Prolixibacteraceae</taxon>
        <taxon>Gaoshiqia</taxon>
    </lineage>
</organism>
<evidence type="ECO:0000256" key="4">
    <source>
        <dbReference type="ARBA" id="ARBA00023163"/>
    </source>
</evidence>
<keyword evidence="1" id="KW-0805">Transcription regulation</keyword>
<evidence type="ECO:0000256" key="1">
    <source>
        <dbReference type="ARBA" id="ARBA00023015"/>
    </source>
</evidence>
<keyword evidence="2" id="KW-0731">Sigma factor</keyword>
<dbReference type="InterPro" id="IPR000943">
    <property type="entry name" value="RNA_pol_sigma70"/>
</dbReference>
<dbReference type="PIRSF" id="PIRSF000770">
    <property type="entry name" value="RNA_pol_sigma-SigE/K"/>
    <property type="match status" value="1"/>
</dbReference>
<feature type="domain" description="RNA polymerase sigma-70 region 1.2" evidence="5">
    <location>
        <begin position="18"/>
        <end position="48"/>
    </location>
</feature>
<dbReference type="Pfam" id="PF04539">
    <property type="entry name" value="Sigma70_r3"/>
    <property type="match status" value="1"/>
</dbReference>
<dbReference type="CDD" id="cd06171">
    <property type="entry name" value="Sigma70_r4"/>
    <property type="match status" value="1"/>
</dbReference>
<evidence type="ECO:0000259" key="6">
    <source>
        <dbReference type="Pfam" id="PF04539"/>
    </source>
</evidence>
<dbReference type="Pfam" id="PF04545">
    <property type="entry name" value="Sigma70_r4"/>
    <property type="match status" value="1"/>
</dbReference>
<evidence type="ECO:0000313" key="9">
    <source>
        <dbReference type="EMBL" id="MCW0483354.1"/>
    </source>
</evidence>
<evidence type="ECO:0000256" key="3">
    <source>
        <dbReference type="ARBA" id="ARBA00023125"/>
    </source>
</evidence>
<dbReference type="SUPFAM" id="SSF88946">
    <property type="entry name" value="Sigma2 domain of RNA polymerase sigma factors"/>
    <property type="match status" value="1"/>
</dbReference>
<dbReference type="InterPro" id="IPR013325">
    <property type="entry name" value="RNA_pol_sigma_r2"/>
</dbReference>
<protein>
    <submittedName>
        <fullName evidence="9">RNA polymerase sigma factor RpoD/SigA</fullName>
    </submittedName>
</protein>
<feature type="domain" description="RNA polymerase sigma-70 region 2" evidence="7">
    <location>
        <begin position="54"/>
        <end position="120"/>
    </location>
</feature>
<reference evidence="9" key="1">
    <citation type="submission" date="2022-10" db="EMBL/GenBank/DDBJ databases">
        <title>Gaoshiqiia sediminis gen. nov., sp. nov., isolated from coastal sediment.</title>
        <authorList>
            <person name="Yu W.X."/>
            <person name="Mu D.S."/>
            <person name="Du J.Z."/>
            <person name="Liang Y.Q."/>
        </authorList>
    </citation>
    <scope>NUCLEOTIDE SEQUENCE</scope>
    <source>
        <strain evidence="9">A06</strain>
    </source>
</reference>
<evidence type="ECO:0000259" key="8">
    <source>
        <dbReference type="Pfam" id="PF04545"/>
    </source>
</evidence>
<keyword evidence="10" id="KW-1185">Reference proteome</keyword>
<evidence type="ECO:0000259" key="5">
    <source>
        <dbReference type="Pfam" id="PF00140"/>
    </source>
</evidence>
<dbReference type="RefSeq" id="WP_282591956.1">
    <property type="nucleotide sequence ID" value="NZ_JAPAAF010000015.1"/>
</dbReference>
<dbReference type="InterPro" id="IPR007630">
    <property type="entry name" value="RNA_pol_sigma70_r4"/>
</dbReference>
<dbReference type="PANTHER" id="PTHR30603">
    <property type="entry name" value="RNA POLYMERASE SIGMA FACTOR RPO"/>
    <property type="match status" value="1"/>
</dbReference>
<dbReference type="GO" id="GO:0003677">
    <property type="term" value="F:DNA binding"/>
    <property type="evidence" value="ECO:0007669"/>
    <property type="project" value="UniProtKB-KW"/>
</dbReference>
<name>A0AA41Y7F4_9BACT</name>
<evidence type="ECO:0000313" key="10">
    <source>
        <dbReference type="Proteomes" id="UP001163821"/>
    </source>
</evidence>
<evidence type="ECO:0000256" key="2">
    <source>
        <dbReference type="ARBA" id="ARBA00023082"/>
    </source>
</evidence>